<dbReference type="OMA" id="NIVPAWY"/>
<protein>
    <submittedName>
        <fullName evidence="2">Putative poly(ADP-ribose) polymerase, catalytic domain-containing protein</fullName>
    </submittedName>
</protein>
<organism evidence="2 3">
    <name type="scientific">Rosa chinensis</name>
    <name type="common">China rose</name>
    <dbReference type="NCBI Taxonomy" id="74649"/>
    <lineage>
        <taxon>Eukaryota</taxon>
        <taxon>Viridiplantae</taxon>
        <taxon>Streptophyta</taxon>
        <taxon>Embryophyta</taxon>
        <taxon>Tracheophyta</taxon>
        <taxon>Spermatophyta</taxon>
        <taxon>Magnoliopsida</taxon>
        <taxon>eudicotyledons</taxon>
        <taxon>Gunneridae</taxon>
        <taxon>Pentapetalae</taxon>
        <taxon>rosids</taxon>
        <taxon>fabids</taxon>
        <taxon>Rosales</taxon>
        <taxon>Rosaceae</taxon>
        <taxon>Rosoideae</taxon>
        <taxon>Rosoideae incertae sedis</taxon>
        <taxon>Rosa</taxon>
    </lineage>
</organism>
<keyword evidence="3" id="KW-1185">Reference proteome</keyword>
<dbReference type="STRING" id="74649.A0A2P6PB02"/>
<gene>
    <name evidence="2" type="ORF">RchiOBHm_Chr7g0213471</name>
</gene>
<dbReference type="PROSITE" id="PS51059">
    <property type="entry name" value="PARP_CATALYTIC"/>
    <property type="match status" value="1"/>
</dbReference>
<dbReference type="InterPro" id="IPR012317">
    <property type="entry name" value="Poly(ADP-ribose)pol_cat_dom"/>
</dbReference>
<sequence length="159" mass="17477">MVKVDEESEEHKLIKIFFDLGMGTEANVVAVHKNLCSERTTSRARLERFWSFSKAVARKHGGNANIVPAWYGGSRDEICEILLNGFSLREPTSNDEPYGVDSIHLAPLNCSFDGALCSVADDSGLRHILLCSVILGKTELVSPNSKQAPTSSIVVWMIL</sequence>
<dbReference type="SUPFAM" id="SSF56399">
    <property type="entry name" value="ADP-ribosylation"/>
    <property type="match status" value="1"/>
</dbReference>
<dbReference type="Gene3D" id="3.90.228.10">
    <property type="match status" value="1"/>
</dbReference>
<dbReference type="Proteomes" id="UP000238479">
    <property type="component" value="Chromosome 7"/>
</dbReference>
<dbReference type="EMBL" id="PDCK01000045">
    <property type="protein sequence ID" value="PRQ19108.1"/>
    <property type="molecule type" value="Genomic_DNA"/>
</dbReference>
<evidence type="ECO:0000259" key="1">
    <source>
        <dbReference type="PROSITE" id="PS51059"/>
    </source>
</evidence>
<accession>A0A2P6PB02</accession>
<dbReference type="AlphaFoldDB" id="A0A2P6PB02"/>
<dbReference type="PANTHER" id="PTHR32263:SF14">
    <property type="entry name" value="INACTIVE POLY [ADP-RIBOSE] POLYMERASE SRO2-RELATED"/>
    <property type="match status" value="1"/>
</dbReference>
<dbReference type="GO" id="GO:0003950">
    <property type="term" value="F:NAD+ poly-ADP-ribosyltransferase activity"/>
    <property type="evidence" value="ECO:0007669"/>
    <property type="project" value="InterPro"/>
</dbReference>
<name>A0A2P6PB02_ROSCH</name>
<proteinExistence type="predicted"/>
<evidence type="ECO:0000313" key="2">
    <source>
        <dbReference type="EMBL" id="PRQ19108.1"/>
    </source>
</evidence>
<dbReference type="InterPro" id="IPR044964">
    <property type="entry name" value="RCD1/SRO1-5"/>
</dbReference>
<dbReference type="PANTHER" id="PTHR32263">
    <property type="entry name" value="INACTIVE POLY [ADP-RIBOSE] POLYMERASE SRO4-RELATED"/>
    <property type="match status" value="1"/>
</dbReference>
<reference evidence="2 3" key="1">
    <citation type="journal article" date="2018" name="Nat. Genet.">
        <title>The Rosa genome provides new insights in the design of modern roses.</title>
        <authorList>
            <person name="Bendahmane M."/>
        </authorList>
    </citation>
    <scope>NUCLEOTIDE SEQUENCE [LARGE SCALE GENOMIC DNA]</scope>
    <source>
        <strain evidence="3">cv. Old Blush</strain>
    </source>
</reference>
<dbReference type="Gramene" id="PRQ19108">
    <property type="protein sequence ID" value="PRQ19108"/>
    <property type="gene ID" value="RchiOBHm_Chr7g0213471"/>
</dbReference>
<evidence type="ECO:0000313" key="3">
    <source>
        <dbReference type="Proteomes" id="UP000238479"/>
    </source>
</evidence>
<comment type="caution">
    <text evidence="2">The sequence shown here is derived from an EMBL/GenBank/DDBJ whole genome shotgun (WGS) entry which is preliminary data.</text>
</comment>
<feature type="domain" description="PARP catalytic" evidence="1">
    <location>
        <begin position="1"/>
        <end position="159"/>
    </location>
</feature>